<evidence type="ECO:0000313" key="2">
    <source>
        <dbReference type="Proteomes" id="UP000249799"/>
    </source>
</evidence>
<dbReference type="Pfam" id="PF20092">
    <property type="entry name" value="DUF6483"/>
    <property type="match status" value="1"/>
</dbReference>
<evidence type="ECO:0000313" key="1">
    <source>
        <dbReference type="EMBL" id="AWV89140.1"/>
    </source>
</evidence>
<dbReference type="SMART" id="SM00028">
    <property type="entry name" value="TPR"/>
    <property type="match status" value="5"/>
</dbReference>
<reference evidence="1 2" key="1">
    <citation type="submission" date="2018-06" db="EMBL/GenBank/DDBJ databases">
        <title>Lujinxingia sediminis gen. nov. sp. nov., a new facultative anaerobic member of the class Deltaproteobacteria, and proposal of Lujinxingaceae fam. nov.</title>
        <authorList>
            <person name="Guo L.-Y."/>
            <person name="Li C.-M."/>
            <person name="Wang S."/>
            <person name="Du Z.-J."/>
        </authorList>
    </citation>
    <scope>NUCLEOTIDE SEQUENCE [LARGE SCALE GENOMIC DNA]</scope>
    <source>
        <strain evidence="1 2">FA350</strain>
    </source>
</reference>
<dbReference type="RefSeq" id="WP_111333405.1">
    <property type="nucleotide sequence ID" value="NZ_CP030032.1"/>
</dbReference>
<accession>A0A2Z4FJU2</accession>
<keyword evidence="2" id="KW-1185">Reference proteome</keyword>
<dbReference type="OrthoDB" id="5491947at2"/>
<dbReference type="KEGG" id="bsed:DN745_07235"/>
<dbReference type="Gene3D" id="1.25.40.10">
    <property type="entry name" value="Tetratricopeptide repeat domain"/>
    <property type="match status" value="2"/>
</dbReference>
<protein>
    <submittedName>
        <fullName evidence="1">Uncharacterized protein</fullName>
    </submittedName>
</protein>
<dbReference type="EMBL" id="CP030032">
    <property type="protein sequence ID" value="AWV89140.1"/>
    <property type="molecule type" value="Genomic_DNA"/>
</dbReference>
<dbReference type="Pfam" id="PF13424">
    <property type="entry name" value="TPR_12"/>
    <property type="match status" value="1"/>
</dbReference>
<proteinExistence type="predicted"/>
<sequence>MTEWQNRELASAQELAKRGSEALRQGNTAAAEQVFGEVEALLDMSPDAVRTEEEQEGALRLRAQLYNELGVLNQRKNDVAKSREYHERSIEICEQLREAGVEFRANSAATHLNLSSVLAAADEIEEALELGRKSVALIEELRGEGEKTIDALALGAYQNMSLLYARGEDFEASAAQMEKSIDLVNELAEGGEQRGLPQAAQTAQRLSVMQFEAGQHELALEWGKKAEKLAEAAYEGLGKDVLPIYVVSQINLISYNEQLGYFADAEDALWKGLEVSSNHVDILRRGLGFYDSVRKQADERLAEGNLPREEVEEGRNDLLAIIEKMGGLPEPAPAPAAN</sequence>
<dbReference type="InterPro" id="IPR045507">
    <property type="entry name" value="DUF6483"/>
</dbReference>
<gene>
    <name evidence="1" type="ORF">DN745_07235</name>
</gene>
<dbReference type="SUPFAM" id="SSF48452">
    <property type="entry name" value="TPR-like"/>
    <property type="match status" value="2"/>
</dbReference>
<name>A0A2Z4FJU2_9DELT</name>
<dbReference type="InterPro" id="IPR019734">
    <property type="entry name" value="TPR_rpt"/>
</dbReference>
<dbReference type="AlphaFoldDB" id="A0A2Z4FJU2"/>
<organism evidence="1 2">
    <name type="scientific">Bradymonas sediminis</name>
    <dbReference type="NCBI Taxonomy" id="1548548"/>
    <lineage>
        <taxon>Bacteria</taxon>
        <taxon>Deltaproteobacteria</taxon>
        <taxon>Bradymonadales</taxon>
        <taxon>Bradymonadaceae</taxon>
        <taxon>Bradymonas</taxon>
    </lineage>
</organism>
<dbReference type="Proteomes" id="UP000249799">
    <property type="component" value="Chromosome"/>
</dbReference>
<dbReference type="InterPro" id="IPR011990">
    <property type="entry name" value="TPR-like_helical_dom_sf"/>
</dbReference>